<dbReference type="Proteomes" id="UP000053097">
    <property type="component" value="Unassembled WGS sequence"/>
</dbReference>
<dbReference type="PANTHER" id="PTHR22988">
    <property type="entry name" value="MYOTONIC DYSTROPHY S/T KINASE-RELATED"/>
    <property type="match status" value="1"/>
</dbReference>
<keyword evidence="6" id="KW-0518">Myosin</keyword>
<keyword evidence="5 9" id="KW-0175">Coiled coil</keyword>
<accession>A0A026WY75</accession>
<keyword evidence="12" id="KW-1185">Reference proteome</keyword>
<evidence type="ECO:0000256" key="5">
    <source>
        <dbReference type="ARBA" id="ARBA00023054"/>
    </source>
</evidence>
<evidence type="ECO:0000256" key="4">
    <source>
        <dbReference type="ARBA" id="ARBA00022490"/>
    </source>
</evidence>
<dbReference type="STRING" id="2015173.A0A026WY75"/>
<name>A0A026WY75_OOCBI</name>
<comment type="similarity">
    <text evidence="2">Belongs to the paramyosin family.</text>
</comment>
<dbReference type="FunFam" id="1.20.5.340:FF:000035">
    <property type="entry name" value="Paramyosin, long form"/>
    <property type="match status" value="1"/>
</dbReference>
<feature type="coiled-coil region" evidence="9">
    <location>
        <begin position="798"/>
        <end position="1135"/>
    </location>
</feature>
<dbReference type="EMBL" id="KK107069">
    <property type="protein sequence ID" value="EZA60778.1"/>
    <property type="molecule type" value="Genomic_DNA"/>
</dbReference>
<dbReference type="GO" id="GO:0016459">
    <property type="term" value="C:myosin complex"/>
    <property type="evidence" value="ECO:0007669"/>
    <property type="project" value="UniProtKB-KW"/>
</dbReference>
<evidence type="ECO:0000256" key="8">
    <source>
        <dbReference type="ARBA" id="ARBA00023179"/>
    </source>
</evidence>
<evidence type="ECO:0000256" key="9">
    <source>
        <dbReference type="SAM" id="Coils"/>
    </source>
</evidence>
<dbReference type="OMA" id="HYDEVHR"/>
<evidence type="ECO:0000256" key="7">
    <source>
        <dbReference type="ARBA" id="ARBA00023175"/>
    </source>
</evidence>
<sequence>MSSSAIAKTSKYTYRSGGGAADVSIEYSADLSALSRLEDKIRLLQDDLESERELRQRIERERADLSVQVIQLSERLEEAEGGAESQFEINKKRDMELAKLRKLLEDVHLESEETAHLLRKKHQEVVVDFQDQIDQLSKARARADKEKSKFQQEVYELLAQLDNVTKEKLMSIKTVEKLEIHVSELNVKIEELNRTIVDITSHKTRLSQENIELVKEVQDLKVNIESITYLKTQLAGQLEDARRRLEDEERRRALVEASLHQVEVELESVRVQLEEESEARLDIERQLVKANGEVSIWRSKYETEANARAEEVEELRRKYSARIQEQEEQIETLLVKINNLEKQKSRLQSEVEVLIIDLEKANATARELQKRVEHLEKINIELKTRLDESLAMYEQSQRDLRNKQQELQRTNAELDKTREMKDQLARENKKLSDDLNDAKNQLADMTRRLHELELELRRLENEREELAAAYKEAEANQIITSKFNQQEKENCNGRQFKQFLDRLSLLPIFKLFISRNKGQKMAAYMPPIYMPLESKWRHYPTYIYDRNYGYGMNYYQPMIDYMDNKRLLMRSTLPEFERKIELPELPWSDGRVLWEDKRIQPYTRDDLIKHAIDAEDGARDHLSHFKIANRSDFSLAKTVHASRVTKEIFPHTGEDLKRLPMPLMFASSRARGEFKEIQQETVNDIKLKALKDVQLMTQVHNALDYGKNLRGRSAKAIEFQLRAETMKNLTKSQELADIRKFQREVMHSPWDDKGYDRLIDERTKSLIDEDKLTQPLDTLSRELRGYEQKSSNYFLDKSKQTSIEIEQLNARVVEAEMKLKTEVQRIKKKLQIQITELELSLDVANKNNIDLQKTIKKQSLTLTELQAHYDEVQRQLQVTLDQLGISQRRLQSLTAELEEVRGNYESALRAKRIVEQQYEESVSRINELTTINVNIASSRAKLEQELATLAGDYEEVTKELKISDERYQRVQTELKHTVEILHEEQERIVKIEAIKKSLEIEVKNLSVRLEEVEANAIVGGKRIISKLEARMRDLELELDEEKRRHAETVKILRKKERNIKEVMIQVEEDAKNIALLQESLDKASQKVSIYKRQLQEQEGMSQQSVTRVRRFQRELEAAEDRADTAESNLTLIRAKHRSFVTTSTVPGSQVYLVQETRQEL</sequence>
<protein>
    <submittedName>
        <fullName evidence="11">Paramyosin, short form</fullName>
    </submittedName>
</protein>
<dbReference type="AlphaFoldDB" id="A0A026WY75"/>
<dbReference type="GO" id="GO:0030016">
    <property type="term" value="C:myofibril"/>
    <property type="evidence" value="ECO:0007669"/>
    <property type="project" value="UniProtKB-SubCell"/>
</dbReference>
<dbReference type="SUPFAM" id="SSF90257">
    <property type="entry name" value="Myosin rod fragments"/>
    <property type="match status" value="3"/>
</dbReference>
<dbReference type="InterPro" id="IPR050839">
    <property type="entry name" value="Rho-assoc_Ser/Thr_Kinase"/>
</dbReference>
<evidence type="ECO:0000256" key="2">
    <source>
        <dbReference type="ARBA" id="ARBA00008447"/>
    </source>
</evidence>
<evidence type="ECO:0000256" key="3">
    <source>
        <dbReference type="ARBA" id="ARBA00022433"/>
    </source>
</evidence>
<dbReference type="GO" id="GO:0030239">
    <property type="term" value="P:myofibril assembly"/>
    <property type="evidence" value="ECO:0007669"/>
    <property type="project" value="UniProtKB-ARBA"/>
</dbReference>
<feature type="domain" description="Myosin tail" evidence="10">
    <location>
        <begin position="35"/>
        <end position="475"/>
    </location>
</feature>
<reference evidence="11 12" key="1">
    <citation type="journal article" date="2014" name="Curr. Biol.">
        <title>The genome of the clonal raider ant Cerapachys biroi.</title>
        <authorList>
            <person name="Oxley P.R."/>
            <person name="Ji L."/>
            <person name="Fetter-Pruneda I."/>
            <person name="McKenzie S.K."/>
            <person name="Li C."/>
            <person name="Hu H."/>
            <person name="Zhang G."/>
            <person name="Kronauer D.J."/>
        </authorList>
    </citation>
    <scope>NUCLEOTIDE SEQUENCE [LARGE SCALE GENOMIC DNA]</scope>
</reference>
<evidence type="ECO:0000259" key="10">
    <source>
        <dbReference type="Pfam" id="PF01576"/>
    </source>
</evidence>
<evidence type="ECO:0000313" key="12">
    <source>
        <dbReference type="Proteomes" id="UP000053097"/>
    </source>
</evidence>
<comment type="subcellular location">
    <subcellularLocation>
        <location evidence="1">Cytoplasm</location>
        <location evidence="1">Myofibril</location>
    </subcellularLocation>
</comment>
<dbReference type="PANTHER" id="PTHR22988:SF75">
    <property type="entry name" value="MYOSIN-16-LIKE"/>
    <property type="match status" value="1"/>
</dbReference>
<feature type="coiled-coil region" evidence="9">
    <location>
        <begin position="119"/>
        <end position="476"/>
    </location>
</feature>
<keyword evidence="7" id="KW-0505">Motor protein</keyword>
<organism evidence="11 12">
    <name type="scientific">Ooceraea biroi</name>
    <name type="common">Clonal raider ant</name>
    <name type="synonym">Cerapachys biroi</name>
    <dbReference type="NCBI Taxonomy" id="2015173"/>
    <lineage>
        <taxon>Eukaryota</taxon>
        <taxon>Metazoa</taxon>
        <taxon>Ecdysozoa</taxon>
        <taxon>Arthropoda</taxon>
        <taxon>Hexapoda</taxon>
        <taxon>Insecta</taxon>
        <taxon>Pterygota</taxon>
        <taxon>Neoptera</taxon>
        <taxon>Endopterygota</taxon>
        <taxon>Hymenoptera</taxon>
        <taxon>Apocrita</taxon>
        <taxon>Aculeata</taxon>
        <taxon>Formicoidea</taxon>
        <taxon>Formicidae</taxon>
        <taxon>Dorylinae</taxon>
        <taxon>Ooceraea</taxon>
    </lineage>
</organism>
<dbReference type="Pfam" id="PF01576">
    <property type="entry name" value="Myosin_tail_1"/>
    <property type="match status" value="2"/>
</dbReference>
<feature type="domain" description="Myosin tail" evidence="10">
    <location>
        <begin position="796"/>
        <end position="1135"/>
    </location>
</feature>
<evidence type="ECO:0000256" key="6">
    <source>
        <dbReference type="ARBA" id="ARBA00023123"/>
    </source>
</evidence>
<feature type="coiled-coil region" evidence="9">
    <location>
        <begin position="34"/>
        <end position="75"/>
    </location>
</feature>
<evidence type="ECO:0000256" key="1">
    <source>
        <dbReference type="ARBA" id="ARBA00004657"/>
    </source>
</evidence>
<dbReference type="Gene3D" id="1.20.5.340">
    <property type="match status" value="2"/>
</dbReference>
<dbReference type="GO" id="GO:0004674">
    <property type="term" value="F:protein serine/threonine kinase activity"/>
    <property type="evidence" value="ECO:0007669"/>
    <property type="project" value="TreeGrafter"/>
</dbReference>
<keyword evidence="8" id="KW-0514">Muscle protein</keyword>
<gene>
    <name evidence="11" type="ORF">X777_14019</name>
</gene>
<proteinExistence type="inferred from homology"/>
<dbReference type="OrthoDB" id="2018427at2759"/>
<keyword evidence="4" id="KW-0963">Cytoplasm</keyword>
<dbReference type="GO" id="GO:0032982">
    <property type="term" value="C:myosin filament"/>
    <property type="evidence" value="ECO:0007669"/>
    <property type="project" value="UniProtKB-KW"/>
</dbReference>
<dbReference type="InterPro" id="IPR002928">
    <property type="entry name" value="Myosin_tail"/>
</dbReference>
<keyword evidence="3" id="KW-0787">Thick filament</keyword>
<evidence type="ECO:0000313" key="11">
    <source>
        <dbReference type="EMBL" id="EZA60778.1"/>
    </source>
</evidence>